<protein>
    <submittedName>
        <fullName evidence="3">NAD(P)H-dependent oxidoreductase</fullName>
    </submittedName>
</protein>
<dbReference type="Pfam" id="PF08666">
    <property type="entry name" value="SAF"/>
    <property type="match status" value="1"/>
</dbReference>
<dbReference type="Gene3D" id="3.40.50.720">
    <property type="entry name" value="NAD(P)-binding Rossmann-like Domain"/>
    <property type="match status" value="1"/>
</dbReference>
<accession>A0ABW4BZV6</accession>
<dbReference type="PANTHER" id="PTHR37850:SF2">
    <property type="entry name" value="SAF DOMAIN PROTEIN"/>
    <property type="match status" value="1"/>
</dbReference>
<evidence type="ECO:0000313" key="4">
    <source>
        <dbReference type="Proteomes" id="UP001597188"/>
    </source>
</evidence>
<dbReference type="Proteomes" id="UP001597188">
    <property type="component" value="Unassembled WGS sequence"/>
</dbReference>
<comment type="caution">
    <text evidence="3">The sequence shown here is derived from an EMBL/GenBank/DDBJ whole genome shotgun (WGS) entry which is preliminary data.</text>
</comment>
<reference evidence="4" key="1">
    <citation type="journal article" date="2019" name="Int. J. Syst. Evol. Microbiol.">
        <title>The Global Catalogue of Microorganisms (GCM) 10K type strain sequencing project: providing services to taxonomists for standard genome sequencing and annotation.</title>
        <authorList>
            <consortium name="The Broad Institute Genomics Platform"/>
            <consortium name="The Broad Institute Genome Sequencing Center for Infectious Disease"/>
            <person name="Wu L."/>
            <person name="Ma J."/>
        </authorList>
    </citation>
    <scope>NUCLEOTIDE SEQUENCE [LARGE SCALE GENOMIC DNA]</scope>
    <source>
        <strain evidence="4">CCM 8931</strain>
    </source>
</reference>
<feature type="domain" description="SAF" evidence="1">
    <location>
        <begin position="331"/>
        <end position="394"/>
    </location>
</feature>
<feature type="domain" description="Oxidoreductase DRL-like catalytic" evidence="2">
    <location>
        <begin position="144"/>
        <end position="306"/>
    </location>
</feature>
<name>A0ABW4BZV6_9LACO</name>
<dbReference type="EMBL" id="JBHTOJ010000015">
    <property type="protein sequence ID" value="MFD1420687.1"/>
    <property type="molecule type" value="Genomic_DNA"/>
</dbReference>
<proteinExistence type="predicted"/>
<dbReference type="InterPro" id="IPR013974">
    <property type="entry name" value="SAF"/>
</dbReference>
<dbReference type="Pfam" id="PF21135">
    <property type="entry name" value="DRL_cat"/>
    <property type="match status" value="1"/>
</dbReference>
<keyword evidence="4" id="KW-1185">Reference proteome</keyword>
<evidence type="ECO:0000259" key="2">
    <source>
        <dbReference type="Pfam" id="PF21135"/>
    </source>
</evidence>
<dbReference type="InterPro" id="IPR048423">
    <property type="entry name" value="DRL_cat"/>
</dbReference>
<dbReference type="RefSeq" id="WP_137635146.1">
    <property type="nucleotide sequence ID" value="NZ_BJDL01000018.1"/>
</dbReference>
<dbReference type="PANTHER" id="PTHR37850">
    <property type="entry name" value="STRU PROTEIN"/>
    <property type="match status" value="1"/>
</dbReference>
<dbReference type="SUPFAM" id="SSF51735">
    <property type="entry name" value="NAD(P)-binding Rossmann-fold domains"/>
    <property type="match status" value="1"/>
</dbReference>
<dbReference type="InterPro" id="IPR036291">
    <property type="entry name" value="NAD(P)-bd_dom_sf"/>
</dbReference>
<sequence length="417" mass="44448">MTLYQQLEEREAEGNPIKVGVIGAGQMGFGMISQIAGIPGMVVKGISDINIDNAKKAMESFNANSKKPEEILISTDFKEIVHSDQVEVVVDATGVTEVGAQLALETLIAKKHLVLLNVEIDVTIGPLMKKLYDAGNLVYTGSDGDEPAVTTGLFEFAKSMGMKVLVAGKGKNNKIRLEANPDTAKAEADSKHMSPHMLAAFQDGTKTMAEMTLLSNATGLLPDITGMHGIKGDLDKTVADLDLKENGGVLDKFGVVEYVDGIAPGVFVIVEGQNEGVANEMNYLLKKGDRKHHILYRPFHLASLETPLTIAKAVMNHDHAIVPIGAPVSETIAVAKKDIKAGDVIDGIGGYSVRGVIEAHKDFVVNNHIPVGCVTGQTVALKDIKDGEALTSENTQLDSSAMVVKLRQLQDSVFAGK</sequence>
<dbReference type="CDD" id="cd11616">
    <property type="entry name" value="SAF_DH_OX_like"/>
    <property type="match status" value="1"/>
</dbReference>
<evidence type="ECO:0000259" key="1">
    <source>
        <dbReference type="Pfam" id="PF08666"/>
    </source>
</evidence>
<gene>
    <name evidence="3" type="ORF">ACFQ5L_06945</name>
</gene>
<organism evidence="3 4">
    <name type="scientific">Lactiplantibacillus songbeiensis</name>
    <dbReference type="NCBI Taxonomy" id="2559920"/>
    <lineage>
        <taxon>Bacteria</taxon>
        <taxon>Bacillati</taxon>
        <taxon>Bacillota</taxon>
        <taxon>Bacilli</taxon>
        <taxon>Lactobacillales</taxon>
        <taxon>Lactobacillaceae</taxon>
        <taxon>Lactiplantibacillus</taxon>
    </lineage>
</organism>
<evidence type="ECO:0000313" key="3">
    <source>
        <dbReference type="EMBL" id="MFD1420687.1"/>
    </source>
</evidence>